<dbReference type="GO" id="GO:0008137">
    <property type="term" value="F:NADH dehydrogenase (ubiquinone) activity"/>
    <property type="evidence" value="ECO:0007669"/>
    <property type="project" value="UniProtKB-EC"/>
</dbReference>
<dbReference type="GO" id="GO:0031966">
    <property type="term" value="C:mitochondrial membrane"/>
    <property type="evidence" value="ECO:0007669"/>
    <property type="project" value="UniProtKB-SubCell"/>
</dbReference>
<feature type="transmembrane region" description="Helical" evidence="16">
    <location>
        <begin position="135"/>
        <end position="157"/>
    </location>
</feature>
<proteinExistence type="inferred from homology"/>
<dbReference type="InterPro" id="IPR050269">
    <property type="entry name" value="ComplexI_Subunit6"/>
</dbReference>
<keyword evidence="11" id="KW-0520">NAD</keyword>
<keyword evidence="12 17" id="KW-0496">Mitochondrion</keyword>
<evidence type="ECO:0000256" key="12">
    <source>
        <dbReference type="ARBA" id="ARBA00023128"/>
    </source>
</evidence>
<evidence type="ECO:0000256" key="2">
    <source>
        <dbReference type="ARBA" id="ARBA00005698"/>
    </source>
</evidence>
<feature type="transmembrane region" description="Helical" evidence="16">
    <location>
        <begin position="78"/>
        <end position="96"/>
    </location>
</feature>
<keyword evidence="13 16" id="KW-0472">Membrane</keyword>
<keyword evidence="7 16" id="KW-0812">Transmembrane</keyword>
<evidence type="ECO:0000256" key="3">
    <source>
        <dbReference type="ARBA" id="ARBA00012944"/>
    </source>
</evidence>
<dbReference type="EMBL" id="MH324931">
    <property type="protein sequence ID" value="AZZ89099.1"/>
    <property type="molecule type" value="Genomic_DNA"/>
</dbReference>
<comment type="subcellular location">
    <subcellularLocation>
        <location evidence="1">Mitochondrion membrane</location>
        <topology evidence="1">Multi-pass membrane protein</topology>
    </subcellularLocation>
</comment>
<comment type="similarity">
    <text evidence="2">Belongs to the complex I subunit 6 family.</text>
</comment>
<evidence type="ECO:0000256" key="10">
    <source>
        <dbReference type="ARBA" id="ARBA00022989"/>
    </source>
</evidence>
<evidence type="ECO:0000256" key="16">
    <source>
        <dbReference type="SAM" id="Phobius"/>
    </source>
</evidence>
<name>A0A565D7D2_9HEMI</name>
<keyword evidence="9" id="KW-0249">Electron transport</keyword>
<protein>
    <recommendedName>
        <fullName evidence="4">NADH-ubiquinone oxidoreductase chain 6</fullName>
        <ecNumber evidence="3">7.1.1.2</ecNumber>
    </recommendedName>
    <alternativeName>
        <fullName evidence="14">NADH dehydrogenase subunit 6</fullName>
    </alternativeName>
</protein>
<sequence length="164" mass="19006">MKFFMIMISNSIITPMMKHPISLGTILMTQTILVCLMMTEVSKNSWFAFILFITIIGGLMIMFMYMSSIASNEMFKPMNLTIMMMITLLIITMIIMNKDETMKMTCKMFNNKTLTLNNEEMKTTLKFYNLNKMNITLIMMMIMLLTMVSVTNISTTFEGPLKKL</sequence>
<keyword evidence="8" id="KW-1278">Translocase</keyword>
<evidence type="ECO:0000256" key="15">
    <source>
        <dbReference type="ARBA" id="ARBA00049551"/>
    </source>
</evidence>
<keyword evidence="5" id="KW-0813">Transport</keyword>
<feature type="transmembrane region" description="Helical" evidence="16">
    <location>
        <begin position="45"/>
        <end position="66"/>
    </location>
</feature>
<evidence type="ECO:0000256" key="9">
    <source>
        <dbReference type="ARBA" id="ARBA00022982"/>
    </source>
</evidence>
<accession>A0A565D7D2</accession>
<organism evidence="17">
    <name type="scientific">Paracatonidia sp. SX-2018</name>
    <dbReference type="NCBI Taxonomy" id="2507540"/>
    <lineage>
        <taxon>Eukaryota</taxon>
        <taxon>Metazoa</taxon>
        <taxon>Ecdysozoa</taxon>
        <taxon>Arthropoda</taxon>
        <taxon>Hexapoda</taxon>
        <taxon>Insecta</taxon>
        <taxon>Pterygota</taxon>
        <taxon>Neoptera</taxon>
        <taxon>Paraneoptera</taxon>
        <taxon>Hemiptera</taxon>
        <taxon>Auchenorrhyncha</taxon>
        <taxon>Fulgoroidea</taxon>
        <taxon>Achilidae</taxon>
        <taxon>Paracatonidia</taxon>
    </lineage>
</organism>
<keyword evidence="10 16" id="KW-1133">Transmembrane helix</keyword>
<feature type="transmembrane region" description="Helical" evidence="16">
    <location>
        <begin position="21"/>
        <end position="39"/>
    </location>
</feature>
<reference evidence="17" key="1">
    <citation type="submission" date="2018-05" db="EMBL/GenBank/DDBJ databases">
        <title>Complete sequence and characterization of the mitochondrial genome of Achilidae,using next generation sequencing.</title>
        <authorList>
            <person name="Xu S."/>
        </authorList>
    </citation>
    <scope>NUCLEOTIDE SEQUENCE</scope>
</reference>
<dbReference type="AlphaFoldDB" id="A0A565D7D2"/>
<geneLocation type="mitochondrion" evidence="17"/>
<dbReference type="PANTHER" id="PTHR11435:SF1">
    <property type="entry name" value="NADH-UBIQUINONE OXIDOREDUCTASE CHAIN 6"/>
    <property type="match status" value="1"/>
</dbReference>
<dbReference type="EC" id="7.1.1.2" evidence="3"/>
<evidence type="ECO:0000256" key="13">
    <source>
        <dbReference type="ARBA" id="ARBA00023136"/>
    </source>
</evidence>
<dbReference type="PANTHER" id="PTHR11435">
    <property type="entry name" value="NADH UBIQUINONE OXIDOREDUCTASE SUBUNIT ND6"/>
    <property type="match status" value="1"/>
</dbReference>
<evidence type="ECO:0000256" key="5">
    <source>
        <dbReference type="ARBA" id="ARBA00022448"/>
    </source>
</evidence>
<gene>
    <name evidence="17" type="primary">nad6</name>
</gene>
<evidence type="ECO:0000256" key="6">
    <source>
        <dbReference type="ARBA" id="ARBA00022660"/>
    </source>
</evidence>
<evidence type="ECO:0000313" key="17">
    <source>
        <dbReference type="EMBL" id="AZZ89099.1"/>
    </source>
</evidence>
<evidence type="ECO:0000256" key="1">
    <source>
        <dbReference type="ARBA" id="ARBA00004225"/>
    </source>
</evidence>
<evidence type="ECO:0000256" key="4">
    <source>
        <dbReference type="ARBA" id="ARBA00021095"/>
    </source>
</evidence>
<comment type="catalytic activity">
    <reaction evidence="15">
        <text>a ubiquinone + NADH + 5 H(+)(in) = a ubiquinol + NAD(+) + 4 H(+)(out)</text>
        <dbReference type="Rhea" id="RHEA:29091"/>
        <dbReference type="Rhea" id="RHEA-COMP:9565"/>
        <dbReference type="Rhea" id="RHEA-COMP:9566"/>
        <dbReference type="ChEBI" id="CHEBI:15378"/>
        <dbReference type="ChEBI" id="CHEBI:16389"/>
        <dbReference type="ChEBI" id="CHEBI:17976"/>
        <dbReference type="ChEBI" id="CHEBI:57540"/>
        <dbReference type="ChEBI" id="CHEBI:57945"/>
        <dbReference type="EC" id="7.1.1.2"/>
    </reaction>
</comment>
<evidence type="ECO:0000256" key="11">
    <source>
        <dbReference type="ARBA" id="ARBA00023027"/>
    </source>
</evidence>
<evidence type="ECO:0000256" key="7">
    <source>
        <dbReference type="ARBA" id="ARBA00022692"/>
    </source>
</evidence>
<evidence type="ECO:0000256" key="8">
    <source>
        <dbReference type="ARBA" id="ARBA00022967"/>
    </source>
</evidence>
<keyword evidence="6" id="KW-0679">Respiratory chain</keyword>
<evidence type="ECO:0000256" key="14">
    <source>
        <dbReference type="ARBA" id="ARBA00031019"/>
    </source>
</evidence>